<feature type="transmembrane region" description="Helical" evidence="9">
    <location>
        <begin position="93"/>
        <end position="114"/>
    </location>
</feature>
<dbReference type="InterPro" id="IPR007387">
    <property type="entry name" value="TRAP_DctQ"/>
</dbReference>
<feature type="transmembrane region" description="Helical" evidence="9">
    <location>
        <begin position="141"/>
        <end position="164"/>
    </location>
</feature>
<evidence type="ECO:0000256" key="1">
    <source>
        <dbReference type="ARBA" id="ARBA00004429"/>
    </source>
</evidence>
<keyword evidence="3" id="KW-1003">Cell membrane</keyword>
<dbReference type="GO" id="GO:0022857">
    <property type="term" value="F:transmembrane transporter activity"/>
    <property type="evidence" value="ECO:0007669"/>
    <property type="project" value="UniProtKB-UniRule"/>
</dbReference>
<dbReference type="Pfam" id="PF04290">
    <property type="entry name" value="DctQ"/>
    <property type="match status" value="1"/>
</dbReference>
<comment type="function">
    <text evidence="9">Part of the tripartite ATP-independent periplasmic (TRAP) transport system.</text>
</comment>
<protein>
    <recommendedName>
        <fullName evidence="9">TRAP transporter small permease protein</fullName>
    </recommendedName>
</protein>
<dbReference type="RefSeq" id="WP_261968618.1">
    <property type="nucleotide sequence ID" value="NZ_JAHHZF010000005.1"/>
</dbReference>
<name>A0A947D2X4_9HYPH</name>
<feature type="domain" description="Tripartite ATP-independent periplasmic transporters DctQ component" evidence="10">
    <location>
        <begin position="30"/>
        <end position="161"/>
    </location>
</feature>
<evidence type="ECO:0000256" key="7">
    <source>
        <dbReference type="ARBA" id="ARBA00023136"/>
    </source>
</evidence>
<keyword evidence="2 9" id="KW-0813">Transport</keyword>
<comment type="subcellular location">
    <subcellularLocation>
        <location evidence="1 9">Cell inner membrane</location>
        <topology evidence="1 9">Multi-pass membrane protein</topology>
    </subcellularLocation>
</comment>
<dbReference type="Proteomes" id="UP000766595">
    <property type="component" value="Unassembled WGS sequence"/>
</dbReference>
<evidence type="ECO:0000256" key="5">
    <source>
        <dbReference type="ARBA" id="ARBA00022692"/>
    </source>
</evidence>
<comment type="caution">
    <text evidence="11">The sequence shown here is derived from an EMBL/GenBank/DDBJ whole genome shotgun (WGS) entry which is preliminary data.</text>
</comment>
<accession>A0A947D2X4</accession>
<dbReference type="GO" id="GO:0015740">
    <property type="term" value="P:C4-dicarboxylate transport"/>
    <property type="evidence" value="ECO:0007669"/>
    <property type="project" value="TreeGrafter"/>
</dbReference>
<evidence type="ECO:0000256" key="8">
    <source>
        <dbReference type="ARBA" id="ARBA00038436"/>
    </source>
</evidence>
<evidence type="ECO:0000256" key="3">
    <source>
        <dbReference type="ARBA" id="ARBA00022475"/>
    </source>
</evidence>
<organism evidence="11 12">
    <name type="scientific">Prosthecodimorpha staleyi</name>
    <dbReference type="NCBI Taxonomy" id="2840188"/>
    <lineage>
        <taxon>Bacteria</taxon>
        <taxon>Pseudomonadati</taxon>
        <taxon>Pseudomonadota</taxon>
        <taxon>Alphaproteobacteria</taxon>
        <taxon>Hyphomicrobiales</taxon>
        <taxon>Ancalomicrobiaceae</taxon>
        <taxon>Prosthecodimorpha</taxon>
    </lineage>
</organism>
<keyword evidence="4 9" id="KW-0997">Cell inner membrane</keyword>
<proteinExistence type="inferred from homology"/>
<dbReference type="GO" id="GO:0005886">
    <property type="term" value="C:plasma membrane"/>
    <property type="evidence" value="ECO:0007669"/>
    <property type="project" value="UniProtKB-SubCell"/>
</dbReference>
<dbReference type="InterPro" id="IPR055348">
    <property type="entry name" value="DctQ"/>
</dbReference>
<dbReference type="PANTHER" id="PTHR35011:SF10">
    <property type="entry name" value="TRAP TRANSPORTER SMALL PERMEASE PROTEIN"/>
    <property type="match status" value="1"/>
</dbReference>
<keyword evidence="6 9" id="KW-1133">Transmembrane helix</keyword>
<dbReference type="AlphaFoldDB" id="A0A947D2X4"/>
<evidence type="ECO:0000256" key="2">
    <source>
        <dbReference type="ARBA" id="ARBA00022448"/>
    </source>
</evidence>
<evidence type="ECO:0000256" key="6">
    <source>
        <dbReference type="ARBA" id="ARBA00022989"/>
    </source>
</evidence>
<comment type="similarity">
    <text evidence="8 9">Belongs to the TRAP transporter small permease family.</text>
</comment>
<dbReference type="PANTHER" id="PTHR35011">
    <property type="entry name" value="2,3-DIKETO-L-GULONATE TRAP TRANSPORTER SMALL PERMEASE PROTEIN YIAM"/>
    <property type="match status" value="1"/>
</dbReference>
<evidence type="ECO:0000313" key="11">
    <source>
        <dbReference type="EMBL" id="MBT9289993.1"/>
    </source>
</evidence>
<reference evidence="11 12" key="1">
    <citation type="submission" date="2021-06" db="EMBL/GenBank/DDBJ databases">
        <authorList>
            <person name="Grouzdev D.S."/>
            <person name="Koziaeva V."/>
        </authorList>
    </citation>
    <scope>NUCLEOTIDE SEQUENCE [LARGE SCALE GENOMIC DNA]</scope>
    <source>
        <strain evidence="11 12">22</strain>
    </source>
</reference>
<keyword evidence="12" id="KW-1185">Reference proteome</keyword>
<keyword evidence="7 9" id="KW-0472">Membrane</keyword>
<evidence type="ECO:0000256" key="9">
    <source>
        <dbReference type="RuleBase" id="RU369079"/>
    </source>
</evidence>
<evidence type="ECO:0000256" key="4">
    <source>
        <dbReference type="ARBA" id="ARBA00022519"/>
    </source>
</evidence>
<feature type="transmembrane region" description="Helical" evidence="9">
    <location>
        <begin position="54"/>
        <end position="72"/>
    </location>
</feature>
<comment type="subunit">
    <text evidence="9">The complex comprises the extracytoplasmic solute receptor protein and the two transmembrane proteins.</text>
</comment>
<dbReference type="EMBL" id="JAHHZF010000005">
    <property type="protein sequence ID" value="MBT9289993.1"/>
    <property type="molecule type" value="Genomic_DNA"/>
</dbReference>
<evidence type="ECO:0000313" key="12">
    <source>
        <dbReference type="Proteomes" id="UP000766595"/>
    </source>
</evidence>
<feature type="transmembrane region" description="Helical" evidence="9">
    <location>
        <begin position="12"/>
        <end position="34"/>
    </location>
</feature>
<sequence length="184" mass="20396">MKRTILRLRRAFGRILLGATLLSGVICFVMMWLIDANALSRKIFNAPVPGGVELTQSLLTASIMLPFGYVLFRGEHVNTVFLTSRFSKAANRFLYLFWMTVGFLLFCAVAYGSFNFALRSYAMNEQVWGATVRFPLYPAKFAVTVGAVLIAVQFALEALVALFAHSDGDLSAAAPDHEKDHLHV</sequence>
<gene>
    <name evidence="11" type="ORF">KL771_11025</name>
</gene>
<evidence type="ECO:0000259" key="10">
    <source>
        <dbReference type="Pfam" id="PF04290"/>
    </source>
</evidence>
<keyword evidence="5 9" id="KW-0812">Transmembrane</keyword>